<protein>
    <submittedName>
        <fullName evidence="1">Uncharacterized protein</fullName>
    </submittedName>
</protein>
<gene>
    <name evidence="1" type="ORF">Ciccas_011315</name>
</gene>
<reference evidence="1 2" key="1">
    <citation type="submission" date="2024-11" db="EMBL/GenBank/DDBJ databases">
        <title>Adaptive evolution of stress response genes in parasites aligns with host niche diversity.</title>
        <authorList>
            <person name="Hahn C."/>
            <person name="Resl P."/>
        </authorList>
    </citation>
    <scope>NUCLEOTIDE SEQUENCE [LARGE SCALE GENOMIC DNA]</scope>
    <source>
        <strain evidence="1">EGGRZ-B1_66</strain>
        <tissue evidence="1">Body</tissue>
    </source>
</reference>
<accession>A0ABD2PST3</accession>
<proteinExistence type="predicted"/>
<comment type="caution">
    <text evidence="1">The sequence shown here is derived from an EMBL/GenBank/DDBJ whole genome shotgun (WGS) entry which is preliminary data.</text>
</comment>
<dbReference type="EMBL" id="JBJKFK010003221">
    <property type="protein sequence ID" value="KAL3310123.1"/>
    <property type="molecule type" value="Genomic_DNA"/>
</dbReference>
<organism evidence="1 2">
    <name type="scientific">Cichlidogyrus casuarinus</name>
    <dbReference type="NCBI Taxonomy" id="1844966"/>
    <lineage>
        <taxon>Eukaryota</taxon>
        <taxon>Metazoa</taxon>
        <taxon>Spiralia</taxon>
        <taxon>Lophotrochozoa</taxon>
        <taxon>Platyhelminthes</taxon>
        <taxon>Monogenea</taxon>
        <taxon>Monopisthocotylea</taxon>
        <taxon>Dactylogyridea</taxon>
        <taxon>Ancyrocephalidae</taxon>
        <taxon>Cichlidogyrus</taxon>
    </lineage>
</organism>
<dbReference type="Proteomes" id="UP001626550">
    <property type="component" value="Unassembled WGS sequence"/>
</dbReference>
<sequence>MQYPIHEPDQSSPRCNFKQSADCSLRFIDNYMYSSTDSAAFPLEGHLNLPRKRNKTESIPKSKVLFQPLHYHDDGLSDFEFADSLLKDAAQVVLVGTPTELYCIL</sequence>
<keyword evidence="2" id="KW-1185">Reference proteome</keyword>
<evidence type="ECO:0000313" key="1">
    <source>
        <dbReference type="EMBL" id="KAL3310123.1"/>
    </source>
</evidence>
<name>A0ABD2PST3_9PLAT</name>
<dbReference type="AlphaFoldDB" id="A0ABD2PST3"/>
<evidence type="ECO:0000313" key="2">
    <source>
        <dbReference type="Proteomes" id="UP001626550"/>
    </source>
</evidence>